<feature type="compositionally biased region" description="Polar residues" evidence="2">
    <location>
        <begin position="361"/>
        <end position="384"/>
    </location>
</feature>
<feature type="compositionally biased region" description="Low complexity" evidence="2">
    <location>
        <begin position="385"/>
        <end position="396"/>
    </location>
</feature>
<feature type="compositionally biased region" description="Basic and acidic residues" evidence="2">
    <location>
        <begin position="1630"/>
        <end position="1643"/>
    </location>
</feature>
<proteinExistence type="predicted"/>
<feature type="region of interest" description="Disordered" evidence="2">
    <location>
        <begin position="1765"/>
        <end position="1812"/>
    </location>
</feature>
<dbReference type="InterPro" id="IPR016024">
    <property type="entry name" value="ARM-type_fold"/>
</dbReference>
<feature type="compositionally biased region" description="Polar residues" evidence="2">
    <location>
        <begin position="1588"/>
        <end position="1600"/>
    </location>
</feature>
<dbReference type="SUPFAM" id="SSF48371">
    <property type="entry name" value="ARM repeat"/>
    <property type="match status" value="1"/>
</dbReference>
<feature type="compositionally biased region" description="Acidic residues" evidence="2">
    <location>
        <begin position="1855"/>
        <end position="1866"/>
    </location>
</feature>
<feature type="compositionally biased region" description="Basic and acidic residues" evidence="2">
    <location>
        <begin position="410"/>
        <end position="428"/>
    </location>
</feature>
<keyword evidence="1" id="KW-0175">Coiled coil</keyword>
<feature type="compositionally biased region" description="Polar residues" evidence="2">
    <location>
        <begin position="311"/>
        <end position="339"/>
    </location>
</feature>
<dbReference type="InterPro" id="IPR011989">
    <property type="entry name" value="ARM-like"/>
</dbReference>
<sequence length="2246" mass="253513">MTNTTQVKEEQISVVRVPVSHPNPSEVDARVCQFENLTLEQVANEDEESRRFDLLTAYLEQLSSCTYLEQSDVVSDANCLRKLVRSENTQLQTKVAELLLQYLRLMKVNTVYDSKLGGIQDSMLLFKLYQVVHDDSCYYLLPNLKAGEVFSKFLCTLLAVSSSEYVFNSVVKLFQRTVQNILAKYKRDYGAVDEMSTDDARVVIAVMKTLLTLTRSFGAPPAPVEILCSLSVAVVNSTKAHLCRLYSYNLMAFLIREITDKQTVDKLLNGLDAAQYNQVTSLVKESISLNNTCNWRFKYSTADTTSRKQSEQTSPNNANLYSSPYKQQTADSVNQPQNESSRHQDTTAKDLDKTPAREYMNTVSQCDQSRRLQSPQSTSRLNARSGTNDTNSSNSSVIYKSGDDNGNGHSSKDKDAHDPKRHKNDLDTPSRSSAQGALPSNWYKDLFKTFDTNRGEGKSVVVDKNAWKLKNDQLVNTLALLEKYDKVDLDAVSLQFVKLFEGLLKNESAIPVVVNSLNLFTMLLVRSECDFLTVSKSHTLADLLFQKLKDSNKKVRDACVQALVEVIKRCKLTVVSDAVKKGLSSVSPTCRENTCNFLNGKVITTSDPDFFEKLKHLLSMLSDYIRRMKSDKAPKVRSALTSLLEVLDDFNQVYSNQPSTTGLATDPVTQGSGSTKSKVNEYALTSEQQASLVIDDSDSVLTTTNTTNTYDMTTVTSYYDAESGSEFTVPLSDHQNTTVTTTQRTDVVPNVVTTATVSEKVVPGASSAVGDEKVKADPSVTASVTPKPSVASQDVNATKTVNTGVLQVDPTAEDATGQVDDVTVRNVRLPSITGIDPKTGVERRKMVAVTSLEKVVDEKVLEEFKTNDVKTLNQALYTLTQWMTNHTKLQKVVDFYLLRLANEYHSDFKEADILQRFYTLMCKEELSEDALTELMVIVKKYKEPMVMVSLMLTNNKNIDRFLNPLNYAYATVLAIQKQDVIENTSARQHTRGAHKRSNEQTNTEDKEQDRFGNNSDIISGSTGMCEVNQMLLSVFETISTTISREYLSIDTDLQIKIMDFLVYFVKTSKDPYASKASDALWTLDETYGVFKYMDDREVSLLKFSRPSKDLKSACRMAESRIRKYVSNELYTCMFELDHERKKKACSFWKGYLGNSDRKRDEMLMSDSRKDLTAWLSCCMFENKCERVVIELFEMIVNYMETMGLTFSVDESMWLVECFLSYSTFGKNLNKALAVYSRIAKIMNYSVEIVRTMCSYSETVQVKWVEAIKESLERVMRTESTDHDLLAYVSRKLTTSASFGNSMDDSKTLVNSESSSQRNDLSPLNGGSVSQSHPAALLSSQVATSSLERQVESRDTAGVKRSASKDLRESTEFSRDLKRRSPMARYQQHQLQEQQVLQQLQLSPKALELQQQYQQQQHQLYQQLEQLRQQRDQNQDHQEVYRQLQKLRQQHHQQQQQLCQQLEQEQYEQQQQQIMQRIQQFEEQQRERQQQQQVTQQVNERVAQQEHQTDSNVAGRIVQRLVSKTHVPEPKSVEVAVENPGQSLEDLNGKYKMATASLETLTTNPSLEAMESLTTNIARYDTTQERQESYSNEFGQYSQETPRQDAHQVKGAQEPQKEVVLTRSQSGVDVQQDRQQSDVGRDQSKVTGGKDASDRSEQGQVSKSVVKSVAQLSQVSAEKDQQLRASNEESASQNLMEEVILGEDVTLDLESCRSLSQQIVEKPAHDLDQQLKESKPKYMSASLEETRYVFVGDFYGSNSNVDVAQGVQDQAHSPKSKKRRKLNTGAVYEGEDEDVEEVDVADGHHKSAGTSVTKTYHKEAASYGAKDKEFQSQKVHSELSRLVRSYERQTGVQNIVEDEDDESDDGESSQNVDRRNIQSYSPARVCDKEPSKYHPYIRSLTGDLAPPTALEQDNDDESDSSDEKGFMDTVSSNSKDVQDPNGGVLTLSQSGKSQAESSVYGAEDSSKRPFSANVTRSVDFVDSDPDCLRDELGLSLVETVLSLCSRVNDVCLMSSYREYQKLLPTLYPADVPTTLGQAFSHLLRHRNALKGTFLRLLMPPLIEASHNALLLLAKLAYKTVQAGEPLESVLDAIVHSLEVFKLVTRRLQEKSVLRFCNVVTNLLALPKVLFQNKRLYSLVSSLVSENALKQSKNVMYKLLDVMIEVSMESLNGELDRLMMAKLRFTKILQMQILVGLKNTEAGYTPESGPLRQKHMDFINRLENYIRRRRAQNVDNVIRTSNYIVRTI</sequence>
<feature type="compositionally biased region" description="Acidic residues" evidence="2">
    <location>
        <begin position="1788"/>
        <end position="1799"/>
    </location>
</feature>
<feature type="region of interest" description="Disordered" evidence="2">
    <location>
        <begin position="1584"/>
        <end position="1663"/>
    </location>
</feature>
<evidence type="ECO:0000256" key="1">
    <source>
        <dbReference type="SAM" id="Coils"/>
    </source>
</evidence>
<feature type="compositionally biased region" description="Basic and acidic residues" evidence="2">
    <location>
        <begin position="1348"/>
        <end position="1375"/>
    </location>
</feature>
<dbReference type="Gene3D" id="1.25.10.10">
    <property type="entry name" value="Leucine-rich Repeat Variant"/>
    <property type="match status" value="1"/>
</dbReference>
<evidence type="ECO:0000313" key="4">
    <source>
        <dbReference type="Proteomes" id="UP000244803"/>
    </source>
</evidence>
<feature type="compositionally biased region" description="Polar residues" evidence="2">
    <location>
        <begin position="1945"/>
        <end position="1956"/>
    </location>
</feature>
<dbReference type="PANTHER" id="PTHR48176:SF1">
    <property type="entry name" value="DDRGK DOMAIN-CONTAINING PROTEIN 1"/>
    <property type="match status" value="1"/>
</dbReference>
<reference evidence="3" key="1">
    <citation type="submission" date="2022-07" db="EMBL/GenBank/DDBJ databases">
        <title>Evaluation of T. orientalis genome assembly methods using nanopore sequencing and analysis of variation between genomes.</title>
        <authorList>
            <person name="Yam J."/>
            <person name="Micallef M.L."/>
            <person name="Liu M."/>
            <person name="Djordjevic S.P."/>
            <person name="Bogema D.R."/>
            <person name="Jenkins C."/>
        </authorList>
    </citation>
    <scope>NUCLEOTIDE SEQUENCE</scope>
    <source>
        <strain evidence="3">Fish Creek</strain>
    </source>
</reference>
<protein>
    <submittedName>
        <fullName evidence="3">HEAT repeat containing protein</fullName>
    </submittedName>
</protein>
<evidence type="ECO:0000313" key="3">
    <source>
        <dbReference type="EMBL" id="UKJ87872.2"/>
    </source>
</evidence>
<feature type="coiled-coil region" evidence="1">
    <location>
        <begin position="1409"/>
        <end position="1500"/>
    </location>
</feature>
<feature type="region of interest" description="Disordered" evidence="2">
    <location>
        <begin position="1849"/>
        <end position="1966"/>
    </location>
</feature>
<organism evidence="3 4">
    <name type="scientific">Theileria orientalis</name>
    <dbReference type="NCBI Taxonomy" id="68886"/>
    <lineage>
        <taxon>Eukaryota</taxon>
        <taxon>Sar</taxon>
        <taxon>Alveolata</taxon>
        <taxon>Apicomplexa</taxon>
        <taxon>Aconoidasida</taxon>
        <taxon>Piroplasmida</taxon>
        <taxon>Theileriidae</taxon>
        <taxon>Theileria</taxon>
    </lineage>
</organism>
<feature type="compositionally biased region" description="Basic and acidic residues" evidence="2">
    <location>
        <begin position="340"/>
        <end position="356"/>
    </location>
</feature>
<feature type="region of interest" description="Disordered" evidence="2">
    <location>
        <begin position="1302"/>
        <end position="1380"/>
    </location>
</feature>
<dbReference type="PANTHER" id="PTHR48176">
    <property type="entry name" value="DDRGK DOMAIN-CONTAINING PROTEIN 1"/>
    <property type="match status" value="1"/>
</dbReference>
<dbReference type="Proteomes" id="UP000244803">
    <property type="component" value="Chromosome 1"/>
</dbReference>
<accession>A0A976QQD5</accession>
<name>A0A976QQD5_THEOR</name>
<feature type="region of interest" description="Disordered" evidence="2">
    <location>
        <begin position="985"/>
        <end position="1013"/>
    </location>
</feature>
<feature type="region of interest" description="Disordered" evidence="2">
    <location>
        <begin position="304"/>
        <end position="437"/>
    </location>
</feature>
<gene>
    <name evidence="3" type="ORF">MACJ_000312</name>
</gene>
<dbReference type="EMBL" id="CP056065">
    <property type="protein sequence ID" value="UKJ87872.2"/>
    <property type="molecule type" value="Genomic_DNA"/>
</dbReference>
<dbReference type="InterPro" id="IPR050899">
    <property type="entry name" value="DDRGK_domain-containing"/>
</dbReference>
<feature type="compositionally biased region" description="Polar residues" evidence="2">
    <location>
        <begin position="1302"/>
        <end position="1347"/>
    </location>
</feature>
<dbReference type="OrthoDB" id="377790at2759"/>
<dbReference type="GO" id="GO:0044389">
    <property type="term" value="F:ubiquitin-like protein ligase binding"/>
    <property type="evidence" value="ECO:0007669"/>
    <property type="project" value="TreeGrafter"/>
</dbReference>
<evidence type="ECO:0000256" key="2">
    <source>
        <dbReference type="SAM" id="MobiDB-lite"/>
    </source>
</evidence>